<dbReference type="EMBL" id="NOWF01000005">
    <property type="protein sequence ID" value="OYD07604.1"/>
    <property type="molecule type" value="Genomic_DNA"/>
</dbReference>
<keyword evidence="2 4" id="KW-0808">Transferase</keyword>
<keyword evidence="6" id="KW-1185">Reference proteome</keyword>
<evidence type="ECO:0000313" key="5">
    <source>
        <dbReference type="EMBL" id="OYD07604.1"/>
    </source>
</evidence>
<dbReference type="Gene3D" id="3.90.1510.10">
    <property type="entry name" value="Glycerate kinase, domain 2"/>
    <property type="match status" value="1"/>
</dbReference>
<dbReference type="SUPFAM" id="SSF110738">
    <property type="entry name" value="Glycerate kinase I"/>
    <property type="match status" value="1"/>
</dbReference>
<comment type="similarity">
    <text evidence="1 4">Belongs to the glycerate kinase type-1 family.</text>
</comment>
<dbReference type="InterPro" id="IPR004381">
    <property type="entry name" value="Glycerate_kinase"/>
</dbReference>
<sequence>MRVVIAPDSFKGSLSAKEVGSTILKALTSEVEGVDAAVVPMADGGEGTLEALVDATEGMRIDVRVSGPLLRPIHTHYGVLGDEETAVVEVAQIAGLTQVPEAEKNPLNTSSYGVGEAILHALNQGYRKFMIALGGSAVNDGGVGLLQALGASFSDRSGRPVRPVGGSLAEIVEVSMDTLDPRLSECDLWVANDVSNPLCGERGCSAVFGPQKGATKSQVRQLDSGLRHVAGLLEACMGRSLQHEPGAGAAGGLGFALLLLGARMEKGARIVADIAGLERKISGADWVITGEGRTDEQTAYGKLPYFVAQMARRHGAKPLLLSGSIGEGAESLYETFVSLHSILRRPVSLQEAIENAESLLYETSRDIARLIGATGSENTEKRGNHV</sequence>
<dbReference type="PANTHER" id="PTHR21599:SF0">
    <property type="entry name" value="GLYCERATE KINASE"/>
    <property type="match status" value="1"/>
</dbReference>
<gene>
    <name evidence="5" type="ORF">CHM34_08965</name>
</gene>
<dbReference type="InterPro" id="IPR018193">
    <property type="entry name" value="Glyc_kinase_flavodox-like_fold"/>
</dbReference>
<dbReference type="InterPro" id="IPR018197">
    <property type="entry name" value="Glycerate_kinase_RE-like"/>
</dbReference>
<dbReference type="Proteomes" id="UP000215459">
    <property type="component" value="Unassembled WGS sequence"/>
</dbReference>
<keyword evidence="3 4" id="KW-0418">Kinase</keyword>
<dbReference type="RefSeq" id="WP_094264275.1">
    <property type="nucleotide sequence ID" value="NZ_NOWF01000005.1"/>
</dbReference>
<accession>A0A235B5M5</accession>
<dbReference type="Gene3D" id="3.40.50.10350">
    <property type="entry name" value="Glycerate kinase, domain 1"/>
    <property type="match status" value="1"/>
</dbReference>
<proteinExistence type="inferred from homology"/>
<dbReference type="AlphaFoldDB" id="A0A235B5M5"/>
<evidence type="ECO:0000313" key="6">
    <source>
        <dbReference type="Proteomes" id="UP000215459"/>
    </source>
</evidence>
<dbReference type="NCBIfam" id="TIGR00045">
    <property type="entry name" value="glycerate kinase"/>
    <property type="match status" value="1"/>
</dbReference>
<evidence type="ECO:0000256" key="2">
    <source>
        <dbReference type="ARBA" id="ARBA00022679"/>
    </source>
</evidence>
<dbReference type="PIRSF" id="PIRSF006078">
    <property type="entry name" value="GlxK"/>
    <property type="match status" value="1"/>
</dbReference>
<dbReference type="InterPro" id="IPR036129">
    <property type="entry name" value="Glycerate_kinase_sf"/>
</dbReference>
<protein>
    <submittedName>
        <fullName evidence="5">Glycerate kinase</fullName>
    </submittedName>
</protein>
<dbReference type="GO" id="GO:0008887">
    <property type="term" value="F:glycerate kinase activity"/>
    <property type="evidence" value="ECO:0007669"/>
    <property type="project" value="UniProtKB-UniRule"/>
</dbReference>
<organism evidence="5 6">
    <name type="scientific">Paludifilum halophilum</name>
    <dbReference type="NCBI Taxonomy" id="1642702"/>
    <lineage>
        <taxon>Bacteria</taxon>
        <taxon>Bacillati</taxon>
        <taxon>Bacillota</taxon>
        <taxon>Bacilli</taxon>
        <taxon>Bacillales</taxon>
        <taxon>Thermoactinomycetaceae</taxon>
        <taxon>Paludifilum</taxon>
    </lineage>
</organism>
<evidence type="ECO:0000256" key="4">
    <source>
        <dbReference type="PIRNR" id="PIRNR006078"/>
    </source>
</evidence>
<dbReference type="GO" id="GO:0031388">
    <property type="term" value="P:organic acid phosphorylation"/>
    <property type="evidence" value="ECO:0007669"/>
    <property type="project" value="UniProtKB-UniRule"/>
</dbReference>
<reference evidence="5 6" key="1">
    <citation type="submission" date="2017-07" db="EMBL/GenBank/DDBJ databases">
        <title>The genome sequence of Paludifilum halophilum highlights mechanisms for microbial adaptation to high salt environemnts.</title>
        <authorList>
            <person name="Belbahri L."/>
        </authorList>
    </citation>
    <scope>NUCLEOTIDE SEQUENCE [LARGE SCALE GENOMIC DNA]</scope>
    <source>
        <strain evidence="5 6">DSM 102817</strain>
    </source>
</reference>
<evidence type="ECO:0000256" key="1">
    <source>
        <dbReference type="ARBA" id="ARBA00006284"/>
    </source>
</evidence>
<comment type="caution">
    <text evidence="5">The sequence shown here is derived from an EMBL/GenBank/DDBJ whole genome shotgun (WGS) entry which is preliminary data.</text>
</comment>
<dbReference type="PANTHER" id="PTHR21599">
    <property type="entry name" value="GLYCERATE KINASE"/>
    <property type="match status" value="1"/>
</dbReference>
<dbReference type="Pfam" id="PF02595">
    <property type="entry name" value="Gly_kinase"/>
    <property type="match status" value="1"/>
</dbReference>
<evidence type="ECO:0000256" key="3">
    <source>
        <dbReference type="ARBA" id="ARBA00022777"/>
    </source>
</evidence>
<dbReference type="OrthoDB" id="9774290at2"/>
<name>A0A235B5M5_9BACL</name>